<proteinExistence type="predicted"/>
<dbReference type="PANTHER" id="PTHR21022:SF19">
    <property type="entry name" value="PREPHENATE DEHYDRATASE-RELATED"/>
    <property type="match status" value="1"/>
</dbReference>
<gene>
    <name evidence="7" type="ORF">Cni_G04083</name>
</gene>
<evidence type="ECO:0000256" key="1">
    <source>
        <dbReference type="ARBA" id="ARBA00022605"/>
    </source>
</evidence>
<dbReference type="EMBL" id="CP136890">
    <property type="protein sequence ID" value="WOK95376.1"/>
    <property type="molecule type" value="Genomic_DNA"/>
</dbReference>
<feature type="domain" description="Prephenate dehydratase" evidence="6">
    <location>
        <begin position="47"/>
        <end position="242"/>
    </location>
</feature>
<evidence type="ECO:0000256" key="5">
    <source>
        <dbReference type="ARBA" id="ARBA00029440"/>
    </source>
</evidence>
<evidence type="ECO:0000259" key="6">
    <source>
        <dbReference type="PROSITE" id="PS51171"/>
    </source>
</evidence>
<reference evidence="7 8" key="1">
    <citation type="submission" date="2023-10" db="EMBL/GenBank/DDBJ databases">
        <title>Chromosome-scale genome assembly provides insights into flower coloration mechanisms of Canna indica.</title>
        <authorList>
            <person name="Li C."/>
        </authorList>
    </citation>
    <scope>NUCLEOTIDE SEQUENCE [LARGE SCALE GENOMIC DNA]</scope>
    <source>
        <tissue evidence="7">Flower</tissue>
    </source>
</reference>
<protein>
    <submittedName>
        <fullName evidence="7">Arogenate/prephenate dehydratase</fullName>
    </submittedName>
</protein>
<dbReference type="SUPFAM" id="SSF53850">
    <property type="entry name" value="Periplasmic binding protein-like II"/>
    <property type="match status" value="1"/>
</dbReference>
<evidence type="ECO:0000256" key="3">
    <source>
        <dbReference type="ARBA" id="ARBA00023222"/>
    </source>
</evidence>
<keyword evidence="3" id="KW-0584">Phenylalanine biosynthesis</keyword>
<evidence type="ECO:0000256" key="4">
    <source>
        <dbReference type="ARBA" id="ARBA00023239"/>
    </source>
</evidence>
<dbReference type="PANTHER" id="PTHR21022">
    <property type="entry name" value="PREPHENATE DEHYDRATASE P PROTEIN"/>
    <property type="match status" value="1"/>
</dbReference>
<evidence type="ECO:0000313" key="8">
    <source>
        <dbReference type="Proteomes" id="UP001327560"/>
    </source>
</evidence>
<dbReference type="GO" id="GO:0047769">
    <property type="term" value="F:arogenate dehydratase activity"/>
    <property type="evidence" value="ECO:0007669"/>
    <property type="project" value="TreeGrafter"/>
</dbReference>
<sequence>MTENLAIQNNWIAPTPNRVKLDIATRFKEMSIDIGLIIRNHQGYHLHAEVIYQRKTYNTASITTAIKKCLLILMEKYIQQIDLQSASPLFLTIFLWAPPIPVNKPFAVHPIENSLSGRIHRNYDILLRHRHCLHIVVEVQFPVHHCMLTLSGVRKEYLTQVMSHPQALAQCKLTLTHLRLNITREAFNNTTGAAEYVANNEGTSVLFKVLSTFTFRDISLTKIESCPRRHRQALQVHVLCRLRGVHGGNPRPNALAKI</sequence>
<keyword evidence="1" id="KW-0028">Amino-acid biosynthesis</keyword>
<dbReference type="PROSITE" id="PS51171">
    <property type="entry name" value="PREPHENATE_DEHYDR_3"/>
    <property type="match status" value="1"/>
</dbReference>
<organism evidence="7 8">
    <name type="scientific">Canna indica</name>
    <name type="common">Indian-shot</name>
    <dbReference type="NCBI Taxonomy" id="4628"/>
    <lineage>
        <taxon>Eukaryota</taxon>
        <taxon>Viridiplantae</taxon>
        <taxon>Streptophyta</taxon>
        <taxon>Embryophyta</taxon>
        <taxon>Tracheophyta</taxon>
        <taxon>Spermatophyta</taxon>
        <taxon>Magnoliopsida</taxon>
        <taxon>Liliopsida</taxon>
        <taxon>Zingiberales</taxon>
        <taxon>Cannaceae</taxon>
        <taxon>Canna</taxon>
    </lineage>
</organism>
<evidence type="ECO:0000256" key="2">
    <source>
        <dbReference type="ARBA" id="ARBA00023141"/>
    </source>
</evidence>
<dbReference type="InterPro" id="IPR001086">
    <property type="entry name" value="Preph_deHydtase"/>
</dbReference>
<dbReference type="Gene3D" id="3.40.190.10">
    <property type="entry name" value="Periplasmic binding protein-like II"/>
    <property type="match status" value="2"/>
</dbReference>
<evidence type="ECO:0000313" key="7">
    <source>
        <dbReference type="EMBL" id="WOK95376.1"/>
    </source>
</evidence>
<dbReference type="AlphaFoldDB" id="A0AAQ3JST1"/>
<dbReference type="GO" id="GO:0009094">
    <property type="term" value="P:L-phenylalanine biosynthetic process"/>
    <property type="evidence" value="ECO:0007669"/>
    <property type="project" value="UniProtKB-KW"/>
</dbReference>
<dbReference type="Pfam" id="PF00800">
    <property type="entry name" value="PDT"/>
    <property type="match status" value="1"/>
</dbReference>
<keyword evidence="8" id="KW-1185">Reference proteome</keyword>
<keyword evidence="4" id="KW-0456">Lyase</keyword>
<name>A0AAQ3JST1_9LILI</name>
<dbReference type="GO" id="GO:0009507">
    <property type="term" value="C:chloroplast"/>
    <property type="evidence" value="ECO:0007669"/>
    <property type="project" value="TreeGrafter"/>
</dbReference>
<comment type="pathway">
    <text evidence="5">Amino-acid biosynthesis.</text>
</comment>
<dbReference type="GO" id="GO:0004664">
    <property type="term" value="F:prephenate dehydratase activity"/>
    <property type="evidence" value="ECO:0007669"/>
    <property type="project" value="InterPro"/>
</dbReference>
<keyword evidence="2" id="KW-0057">Aromatic amino acid biosynthesis</keyword>
<dbReference type="Proteomes" id="UP001327560">
    <property type="component" value="Chromosome 1"/>
</dbReference>
<accession>A0AAQ3JST1</accession>